<dbReference type="FunFam" id="3.50.50.60:FF:000300">
    <property type="entry name" value="FAD-dependent oxidoreductase domain-containing 2"/>
    <property type="match status" value="1"/>
</dbReference>
<dbReference type="AlphaFoldDB" id="B3S8F4"/>
<sequence length="584" mass="67370">MAATYLYLIVTIGCLLSAQAKIIHHQYCIIGSGPGGLQMAYFFKRANRDYTVFERSNISGSFFRQYPRHRRLLSINKNNTGSKNSEFNLRHDWNSLLSDNNSLIMPNYSDEYYPHADEMIRYLNDYANVLQLNIQYNTEIIQISRAYYKNSLRFKFITSKQSIYMCDVAIISTGLATPNIPSSITGLHHAMGYETMSTNTSEYVGQNILILGQGNSAFETAESLSSVSNILHLYGRNRIRLATSTHYIGDIRAKNTKVIDSYQLKTLDGLLEGDMKNVGFFKNKRNLIVLGLRAEPHLPFLYDLTGGSKEYHRIIRCLGFRYDRSIFSRTANPKSGEKHLERYPSLLPNYESISVPNMFFAGALTHSLDYRHSGGCCIQGFRYTARALHRLLEWRYHQIPWPSTDFWSNQITDYLITRINQASGLYQMFATLADVILIKKNGQHHYLEDVPVRILPNLREYTGRKIIDGFITLTFEYGKGFSKPGKDTLAKDNYSHSAKMAHKSRNIHPVIRYYKQSIEATTRKGRLPKANKIHHVVEDFLTDWSVYSEHGHYLKLFIENLFRKDLNQYYTSSCYKVNLLCLNC</sequence>
<dbReference type="SUPFAM" id="SSF51905">
    <property type="entry name" value="FAD/NAD(P)-binding domain"/>
    <property type="match status" value="1"/>
</dbReference>
<dbReference type="GeneID" id="6757733"/>
<evidence type="ECO:0008006" key="5">
    <source>
        <dbReference type="Google" id="ProtNLM"/>
    </source>
</evidence>
<dbReference type="OMA" id="CPRECRS"/>
<keyword evidence="1" id="KW-0560">Oxidoreductase</keyword>
<dbReference type="PhylomeDB" id="B3S8F4"/>
<dbReference type="KEGG" id="tad:TRIADDRAFT_31100"/>
<dbReference type="InParanoid" id="B3S8F4"/>
<dbReference type="GO" id="GO:0036503">
    <property type="term" value="P:ERAD pathway"/>
    <property type="evidence" value="ECO:0000318"/>
    <property type="project" value="GO_Central"/>
</dbReference>
<name>B3S8F4_TRIAD</name>
<protein>
    <recommendedName>
        <fullName evidence="5">FAD-dependent oxidoreductase domain-containing protein 2</fullName>
    </recommendedName>
</protein>
<dbReference type="GO" id="GO:0004497">
    <property type="term" value="F:monooxygenase activity"/>
    <property type="evidence" value="ECO:0000318"/>
    <property type="project" value="GO_Central"/>
</dbReference>
<dbReference type="HOGENOM" id="CLU_014290_1_0_1"/>
<dbReference type="PANTHER" id="PTHR43539:SF23">
    <property type="entry name" value="FAD-DEPENDENT OXIDOREDUCTASE DOMAIN-CONTAINING PROTEIN 2"/>
    <property type="match status" value="1"/>
</dbReference>
<accession>B3S8F4</accession>
<dbReference type="InterPro" id="IPR050982">
    <property type="entry name" value="Auxin_biosynth/cation_transpt"/>
</dbReference>
<dbReference type="InterPro" id="IPR036188">
    <property type="entry name" value="FAD/NAD-bd_sf"/>
</dbReference>
<dbReference type="GO" id="GO:0050660">
    <property type="term" value="F:flavin adenine dinucleotide binding"/>
    <property type="evidence" value="ECO:0000318"/>
    <property type="project" value="GO_Central"/>
</dbReference>
<dbReference type="FunCoup" id="B3S8F4">
    <property type="interactions" value="357"/>
</dbReference>
<dbReference type="PANTHER" id="PTHR43539">
    <property type="entry name" value="FLAVIN-BINDING MONOOXYGENASE-LIKE PROTEIN (AFU_ORTHOLOGUE AFUA_4G09220)"/>
    <property type="match status" value="1"/>
</dbReference>
<keyword evidence="4" id="KW-1185">Reference proteome</keyword>
<dbReference type="OrthoDB" id="66881at2759"/>
<proteinExistence type="predicted"/>
<evidence type="ECO:0000313" key="4">
    <source>
        <dbReference type="Proteomes" id="UP000009022"/>
    </source>
</evidence>
<dbReference type="Pfam" id="PF13738">
    <property type="entry name" value="Pyr_redox_3"/>
    <property type="match status" value="1"/>
</dbReference>
<evidence type="ECO:0000256" key="1">
    <source>
        <dbReference type="ARBA" id="ARBA00023002"/>
    </source>
</evidence>
<reference evidence="3 4" key="1">
    <citation type="journal article" date="2008" name="Nature">
        <title>The Trichoplax genome and the nature of placozoans.</title>
        <authorList>
            <person name="Srivastava M."/>
            <person name="Begovic E."/>
            <person name="Chapman J."/>
            <person name="Putnam N.H."/>
            <person name="Hellsten U."/>
            <person name="Kawashima T."/>
            <person name="Kuo A."/>
            <person name="Mitros T."/>
            <person name="Salamov A."/>
            <person name="Carpenter M.L."/>
            <person name="Signorovitch A.Y."/>
            <person name="Moreno M.A."/>
            <person name="Kamm K."/>
            <person name="Grimwood J."/>
            <person name="Schmutz J."/>
            <person name="Shapiro H."/>
            <person name="Grigoriev I.V."/>
            <person name="Buss L.W."/>
            <person name="Schierwater B."/>
            <person name="Dellaporta S.L."/>
            <person name="Rokhsar D.S."/>
        </authorList>
    </citation>
    <scope>NUCLEOTIDE SEQUENCE [LARGE SCALE GENOMIC DNA]</scope>
    <source>
        <strain evidence="3 4">Grell-BS-1999</strain>
    </source>
</reference>
<keyword evidence="2" id="KW-0732">Signal</keyword>
<feature type="chain" id="PRO_5002797305" description="FAD-dependent oxidoreductase domain-containing protein 2" evidence="2">
    <location>
        <begin position="21"/>
        <end position="584"/>
    </location>
</feature>
<dbReference type="EMBL" id="DS985256">
    <property type="protein sequence ID" value="EDV20876.1"/>
    <property type="molecule type" value="Genomic_DNA"/>
</dbReference>
<evidence type="ECO:0000256" key="2">
    <source>
        <dbReference type="SAM" id="SignalP"/>
    </source>
</evidence>
<dbReference type="Gene3D" id="3.50.50.60">
    <property type="entry name" value="FAD/NAD(P)-binding domain"/>
    <property type="match status" value="2"/>
</dbReference>
<dbReference type="RefSeq" id="XP_002116520.1">
    <property type="nucleotide sequence ID" value="XM_002116484.1"/>
</dbReference>
<evidence type="ECO:0000313" key="3">
    <source>
        <dbReference type="EMBL" id="EDV20876.1"/>
    </source>
</evidence>
<dbReference type="eggNOG" id="KOG1399">
    <property type="taxonomic scope" value="Eukaryota"/>
</dbReference>
<dbReference type="CTD" id="6757733"/>
<dbReference type="Proteomes" id="UP000009022">
    <property type="component" value="Unassembled WGS sequence"/>
</dbReference>
<organism evidence="3 4">
    <name type="scientific">Trichoplax adhaerens</name>
    <name type="common">Trichoplax reptans</name>
    <dbReference type="NCBI Taxonomy" id="10228"/>
    <lineage>
        <taxon>Eukaryota</taxon>
        <taxon>Metazoa</taxon>
        <taxon>Placozoa</taxon>
        <taxon>Uniplacotomia</taxon>
        <taxon>Trichoplacea</taxon>
        <taxon>Trichoplacidae</taxon>
        <taxon>Trichoplax</taxon>
    </lineage>
</organism>
<gene>
    <name evidence="3" type="ORF">TRIADDRAFT_31100</name>
</gene>
<feature type="signal peptide" evidence="2">
    <location>
        <begin position="1"/>
        <end position="20"/>
    </location>
</feature>
<dbReference type="PRINTS" id="PR00368">
    <property type="entry name" value="FADPNR"/>
</dbReference>
<dbReference type="GO" id="GO:0005788">
    <property type="term" value="C:endoplasmic reticulum lumen"/>
    <property type="evidence" value="ECO:0000318"/>
    <property type="project" value="GO_Central"/>
</dbReference>